<dbReference type="NCBIfam" id="TIGR03544">
    <property type="entry name" value="DivI1A_domain"/>
    <property type="match status" value="1"/>
</dbReference>
<evidence type="ECO:0000256" key="1">
    <source>
        <dbReference type="ARBA" id="ARBA00004496"/>
    </source>
</evidence>
<evidence type="ECO:0000313" key="7">
    <source>
        <dbReference type="EMBL" id="QAT61538.1"/>
    </source>
</evidence>
<comment type="similarity">
    <text evidence="2">Belongs to the DivIVA family.</text>
</comment>
<comment type="subcellular location">
    <subcellularLocation>
        <location evidence="1">Cytoplasm</location>
    </subcellularLocation>
</comment>
<dbReference type="InterPro" id="IPR007793">
    <property type="entry name" value="DivIVA_fam"/>
</dbReference>
<dbReference type="KEGG" id="spoa:EQM13_08075"/>
<evidence type="ECO:0000256" key="2">
    <source>
        <dbReference type="ARBA" id="ARBA00009008"/>
    </source>
</evidence>
<keyword evidence="5" id="KW-0175">Coiled coil</keyword>
<accession>A0A410QCI8</accession>
<keyword evidence="6" id="KW-0131">Cell cycle</keyword>
<dbReference type="Pfam" id="PF05103">
    <property type="entry name" value="DivIVA"/>
    <property type="match status" value="1"/>
</dbReference>
<gene>
    <name evidence="7" type="ORF">EQM13_08075</name>
</gene>
<dbReference type="PANTHER" id="PTHR35794:SF2">
    <property type="entry name" value="CELL DIVISION PROTEIN DIVIVA"/>
    <property type="match status" value="1"/>
</dbReference>
<dbReference type="Proteomes" id="UP000287969">
    <property type="component" value="Chromosome"/>
</dbReference>
<protein>
    <submittedName>
        <fullName evidence="7">DivIVA domain-containing protein</fullName>
    </submittedName>
</protein>
<organism evidence="7 8">
    <name type="scientific">Acidilutibacter cellobiosedens</name>
    <dbReference type="NCBI Taxonomy" id="2507161"/>
    <lineage>
        <taxon>Bacteria</taxon>
        <taxon>Bacillati</taxon>
        <taxon>Bacillota</taxon>
        <taxon>Tissierellia</taxon>
        <taxon>Tissierellales</taxon>
        <taxon>Acidilutibacteraceae</taxon>
        <taxon>Acidilutibacter</taxon>
    </lineage>
</organism>
<evidence type="ECO:0000256" key="3">
    <source>
        <dbReference type="ARBA" id="ARBA00022490"/>
    </source>
</evidence>
<dbReference type="GO" id="GO:0005737">
    <property type="term" value="C:cytoplasm"/>
    <property type="evidence" value="ECO:0007669"/>
    <property type="project" value="UniProtKB-SubCell"/>
</dbReference>
<proteinExistence type="inferred from homology"/>
<keyword evidence="3" id="KW-0963">Cytoplasm</keyword>
<evidence type="ECO:0000256" key="5">
    <source>
        <dbReference type="ARBA" id="ARBA00023054"/>
    </source>
</evidence>
<sequence>MLTPLDIQNKEFKRAFRGYKETEVDIFLDEIILDYEKVYKENIELKDKITMLTDQLKQYDNLEDTLKNTLIVAQSTAEEVTTTARKKAELIISEAESQSKGIIQNANEEVRNIRKEYEELKKEVFVFTTRFKSLIESQLTTMDEYYRRIDKNNGNTNVTDKEIAVSSELEEDKGMEE</sequence>
<evidence type="ECO:0000313" key="8">
    <source>
        <dbReference type="Proteomes" id="UP000287969"/>
    </source>
</evidence>
<evidence type="ECO:0000256" key="6">
    <source>
        <dbReference type="ARBA" id="ARBA00023306"/>
    </source>
</evidence>
<dbReference type="PANTHER" id="PTHR35794">
    <property type="entry name" value="CELL DIVISION PROTEIN DIVIVA"/>
    <property type="match status" value="1"/>
</dbReference>
<dbReference type="RefSeq" id="WP_114218806.1">
    <property type="nucleotide sequence ID" value="NZ_CP035282.1"/>
</dbReference>
<dbReference type="Gene3D" id="6.10.250.660">
    <property type="match status" value="1"/>
</dbReference>
<keyword evidence="4" id="KW-0132">Cell division</keyword>
<dbReference type="EMBL" id="CP035282">
    <property type="protein sequence ID" value="QAT61538.1"/>
    <property type="molecule type" value="Genomic_DNA"/>
</dbReference>
<dbReference type="OrthoDB" id="9815492at2"/>
<dbReference type="InterPro" id="IPR019933">
    <property type="entry name" value="DivIVA_domain"/>
</dbReference>
<dbReference type="AlphaFoldDB" id="A0A410QCI8"/>
<name>A0A410QCI8_9FIRM</name>
<evidence type="ECO:0000256" key="4">
    <source>
        <dbReference type="ARBA" id="ARBA00022618"/>
    </source>
</evidence>
<reference evidence="8" key="1">
    <citation type="submission" date="2019-01" db="EMBL/GenBank/DDBJ databases">
        <title>Draft genomes of a novel of Sporanaerobacter strains.</title>
        <authorList>
            <person name="Ma S."/>
        </authorList>
    </citation>
    <scope>NUCLEOTIDE SEQUENCE [LARGE SCALE GENOMIC DNA]</scope>
    <source>
        <strain evidence="8">NJN-17</strain>
    </source>
</reference>
<dbReference type="GO" id="GO:0051301">
    <property type="term" value="P:cell division"/>
    <property type="evidence" value="ECO:0007669"/>
    <property type="project" value="UniProtKB-KW"/>
</dbReference>
<keyword evidence="8" id="KW-1185">Reference proteome</keyword>